<protein>
    <submittedName>
        <fullName evidence="4">LptA/OstA family protein</fullName>
    </submittedName>
</protein>
<sequence length="174" mass="18778">MKNKSEHGTRRAGSGAYVFIIGVLLAHCLLIAGASFAAEKNAAKTPTVITSQSLTADNKARTALFEGSVVAKKGDMTLFADTMLVHYSDEKGSGTIKKIDAEGNVKLVKGDRIVTAKFATYFAEPEEHAVFTGDPKATEGENVVTGSKMIYYLSNDRSVVQNSRVFLVNKEKQK</sequence>
<proteinExistence type="predicted"/>
<dbReference type="GO" id="GO:0009279">
    <property type="term" value="C:cell outer membrane"/>
    <property type="evidence" value="ECO:0007669"/>
    <property type="project" value="TreeGrafter"/>
</dbReference>
<evidence type="ECO:0000259" key="3">
    <source>
        <dbReference type="Pfam" id="PF03968"/>
    </source>
</evidence>
<gene>
    <name evidence="4" type="ORF">K8I29_11220</name>
</gene>
<dbReference type="Gene3D" id="2.60.450.10">
    <property type="entry name" value="Lipopolysaccharide (LPS) transport protein A like domain"/>
    <property type="match status" value="1"/>
</dbReference>
<dbReference type="GO" id="GO:0030288">
    <property type="term" value="C:outer membrane-bounded periplasmic space"/>
    <property type="evidence" value="ECO:0007669"/>
    <property type="project" value="TreeGrafter"/>
</dbReference>
<evidence type="ECO:0000256" key="2">
    <source>
        <dbReference type="SAM" id="Phobius"/>
    </source>
</evidence>
<keyword evidence="2" id="KW-1133">Transmembrane helix</keyword>
<accession>A0A953J908</accession>
<dbReference type="GO" id="GO:0017089">
    <property type="term" value="F:glycolipid transfer activity"/>
    <property type="evidence" value="ECO:0007669"/>
    <property type="project" value="TreeGrafter"/>
</dbReference>
<dbReference type="PANTHER" id="PTHR36504">
    <property type="entry name" value="LIPOPOLYSACCHARIDE EXPORT SYSTEM PROTEIN LPTA"/>
    <property type="match status" value="1"/>
</dbReference>
<feature type="domain" description="Organic solvent tolerance-like N-terminal" evidence="3">
    <location>
        <begin position="49"/>
        <end position="155"/>
    </location>
</feature>
<dbReference type="GO" id="GO:0015920">
    <property type="term" value="P:lipopolysaccharide transport"/>
    <property type="evidence" value="ECO:0007669"/>
    <property type="project" value="TreeGrafter"/>
</dbReference>
<dbReference type="AlphaFoldDB" id="A0A953J908"/>
<evidence type="ECO:0000256" key="1">
    <source>
        <dbReference type="ARBA" id="ARBA00022729"/>
    </source>
</evidence>
<evidence type="ECO:0000313" key="4">
    <source>
        <dbReference type="EMBL" id="MBZ0156762.1"/>
    </source>
</evidence>
<dbReference type="EMBL" id="JAIOIV010000090">
    <property type="protein sequence ID" value="MBZ0156762.1"/>
    <property type="molecule type" value="Genomic_DNA"/>
</dbReference>
<dbReference type="InterPro" id="IPR005653">
    <property type="entry name" value="OstA-like_N"/>
</dbReference>
<feature type="transmembrane region" description="Helical" evidence="2">
    <location>
        <begin position="12"/>
        <end position="38"/>
    </location>
</feature>
<evidence type="ECO:0000313" key="5">
    <source>
        <dbReference type="Proteomes" id="UP000705867"/>
    </source>
</evidence>
<dbReference type="InterPro" id="IPR052037">
    <property type="entry name" value="LPS_export_LptA"/>
</dbReference>
<organism evidence="4 5">
    <name type="scientific">Candidatus Nitrobium versatile</name>
    <dbReference type="NCBI Taxonomy" id="2884831"/>
    <lineage>
        <taxon>Bacteria</taxon>
        <taxon>Pseudomonadati</taxon>
        <taxon>Nitrospirota</taxon>
        <taxon>Nitrospiria</taxon>
        <taxon>Nitrospirales</taxon>
        <taxon>Nitrospiraceae</taxon>
        <taxon>Candidatus Nitrobium</taxon>
    </lineage>
</organism>
<name>A0A953J908_9BACT</name>
<reference evidence="4" key="1">
    <citation type="journal article" date="2021" name="bioRxiv">
        <title>Unraveling nitrogen, sulfur and carbon metabolic pathways and microbial community transcriptional responses to substrate deprivation and toxicity stresses in a bioreactor mimicking anoxic brackish coastal sediment conditions.</title>
        <authorList>
            <person name="Martins P.D."/>
            <person name="Echeveste M.J."/>
            <person name="Arshad A."/>
            <person name="Kurth J."/>
            <person name="Ouboter H."/>
            <person name="Jetten M.S.M."/>
            <person name="Welte C.U."/>
        </authorList>
    </citation>
    <scope>NUCLEOTIDE SEQUENCE</scope>
    <source>
        <strain evidence="4">MAG_39</strain>
    </source>
</reference>
<keyword evidence="1" id="KW-0732">Signal</keyword>
<dbReference type="PANTHER" id="PTHR36504:SF1">
    <property type="entry name" value="LIPOPOLYSACCHARIDE EXPORT SYSTEM PROTEIN LPTA"/>
    <property type="match status" value="1"/>
</dbReference>
<reference evidence="4" key="2">
    <citation type="submission" date="2021-08" db="EMBL/GenBank/DDBJ databases">
        <authorList>
            <person name="Dalcin Martins P."/>
        </authorList>
    </citation>
    <scope>NUCLEOTIDE SEQUENCE</scope>
    <source>
        <strain evidence="4">MAG_39</strain>
    </source>
</reference>
<dbReference type="Pfam" id="PF03968">
    <property type="entry name" value="LptD_N"/>
    <property type="match status" value="1"/>
</dbReference>
<keyword evidence="2" id="KW-0812">Transmembrane</keyword>
<comment type="caution">
    <text evidence="4">The sequence shown here is derived from an EMBL/GenBank/DDBJ whole genome shotgun (WGS) entry which is preliminary data.</text>
</comment>
<dbReference type="Proteomes" id="UP000705867">
    <property type="component" value="Unassembled WGS sequence"/>
</dbReference>
<keyword evidence="2" id="KW-0472">Membrane</keyword>